<comment type="caution">
    <text evidence="3">The sequence shown here is derived from an EMBL/GenBank/DDBJ whole genome shotgun (WGS) entry which is preliminary data.</text>
</comment>
<feature type="chain" id="PRO_5037205612" evidence="1">
    <location>
        <begin position="25"/>
        <end position="540"/>
    </location>
</feature>
<dbReference type="AlphaFoldDB" id="A0A934WRU1"/>
<dbReference type="EMBL" id="JAEQMG010000083">
    <property type="protein sequence ID" value="MBK6088761.1"/>
    <property type="molecule type" value="Genomic_DNA"/>
</dbReference>
<organism evidence="3 4">
    <name type="scientific">Ruminococcus difficilis</name>
    <dbReference type="NCBI Taxonomy" id="2763069"/>
    <lineage>
        <taxon>Bacteria</taxon>
        <taxon>Bacillati</taxon>
        <taxon>Bacillota</taxon>
        <taxon>Clostridia</taxon>
        <taxon>Eubacteriales</taxon>
        <taxon>Oscillospiraceae</taxon>
        <taxon>Ruminococcus</taxon>
    </lineage>
</organism>
<keyword evidence="4" id="KW-1185">Reference proteome</keyword>
<dbReference type="RefSeq" id="WP_201427606.1">
    <property type="nucleotide sequence ID" value="NZ_JAEQMG010000083.1"/>
</dbReference>
<evidence type="ECO:0000256" key="1">
    <source>
        <dbReference type="SAM" id="SignalP"/>
    </source>
</evidence>
<dbReference type="Proteomes" id="UP000633365">
    <property type="component" value="Unassembled WGS sequence"/>
</dbReference>
<proteinExistence type="predicted"/>
<feature type="domain" description="Choice-of-anchor A" evidence="2">
    <location>
        <begin position="46"/>
        <end position="306"/>
    </location>
</feature>
<keyword evidence="1" id="KW-0732">Signal</keyword>
<evidence type="ECO:0000313" key="4">
    <source>
        <dbReference type="Proteomes" id="UP000633365"/>
    </source>
</evidence>
<feature type="signal peptide" evidence="1">
    <location>
        <begin position="1"/>
        <end position="24"/>
    </location>
</feature>
<sequence>MKKLLSLMLVALLAISAFCIPAYAYTGHVNEGDTLQFNGATSNNIFGDLLNWTGVVLGNANNIIDVEGTLAVGGNFDSDRGLSVNGGPNGAGSASTEDVTFLVNGNANIAGYGNVWGQTVIGKADGNTYKLSNVTPSATTNGQYTVANAAQYFADAKNTAYAAKTAVEALPVNGVCDAAYGTYTFVGNPDENVLVYNVDDAVINSYLFDFTITEGQTIVVNLTAADAITLKYGAYRINGSMDPDYLRDYSRNIIINVVNATKLEMTSTELIGTLLAPDTDLTGSNANVCGTSILNGLTGLNGFELHTGYNKSFIPAVPASQPTPAADPTEAPAEDPIEGLSIRIDVPLKMAVAFADGSVYYGGEMKEVVVGKEYAFRMCAVNWDNGLYDGNGNGIAGTVVYRMVVVHQNEFNELAKAAKEDPDRYTVKGIDIIDNVEKKIIINIDAKDTHLETDVNNFFMAYRFHFANGDYNKKTGIDQVINKPLESLSVNLPLGSTITCKAYNGDELIDTTDVFIANNSGEGVYEDEFLTSVNDFTWNH</sequence>
<gene>
    <name evidence="3" type="ORF">JKK62_08885</name>
</gene>
<dbReference type="Pfam" id="PF20597">
    <property type="entry name" value="pAdhesive_15"/>
    <property type="match status" value="1"/>
</dbReference>
<dbReference type="InterPro" id="IPR026588">
    <property type="entry name" value="Choice_anch_A"/>
</dbReference>
<accession>A0A934WRU1</accession>
<dbReference type="NCBIfam" id="TIGR04215">
    <property type="entry name" value="choice_anch_A"/>
    <property type="match status" value="1"/>
</dbReference>
<evidence type="ECO:0000313" key="3">
    <source>
        <dbReference type="EMBL" id="MBK6088761.1"/>
    </source>
</evidence>
<evidence type="ECO:0000259" key="2">
    <source>
        <dbReference type="Pfam" id="PF20597"/>
    </source>
</evidence>
<protein>
    <submittedName>
        <fullName evidence="3">Choice-of-anchor A family protein</fullName>
    </submittedName>
</protein>
<reference evidence="3" key="1">
    <citation type="submission" date="2021-01" db="EMBL/GenBank/DDBJ databases">
        <title>Genome public.</title>
        <authorList>
            <person name="Liu C."/>
            <person name="Sun Q."/>
        </authorList>
    </citation>
    <scope>NUCLEOTIDE SEQUENCE</scope>
    <source>
        <strain evidence="3">M6</strain>
    </source>
</reference>
<name>A0A934WRU1_9FIRM</name>